<proteinExistence type="predicted"/>
<organism evidence="3 4">
    <name type="scientific">Candidatus Avichristensenella intestinipullorum</name>
    <dbReference type="NCBI Taxonomy" id="2840693"/>
    <lineage>
        <taxon>Bacteria</taxon>
        <taxon>Bacillati</taxon>
        <taxon>Bacillota</taxon>
        <taxon>Clostridia</taxon>
        <taxon>Candidatus Avichristensenella</taxon>
    </lineage>
</organism>
<name>A0A9D0YW81_9FIRM</name>
<dbReference type="EMBL" id="DVFI01000038">
    <property type="protein sequence ID" value="HIQ62521.1"/>
    <property type="molecule type" value="Genomic_DNA"/>
</dbReference>
<feature type="compositionally biased region" description="Basic residues" evidence="1">
    <location>
        <begin position="1"/>
        <end position="18"/>
    </location>
</feature>
<comment type="caution">
    <text evidence="3">The sequence shown here is derived from an EMBL/GenBank/DDBJ whole genome shotgun (WGS) entry which is preliminary data.</text>
</comment>
<reference evidence="3" key="2">
    <citation type="journal article" date="2021" name="PeerJ">
        <title>Extensive microbial diversity within the chicken gut microbiome revealed by metagenomics and culture.</title>
        <authorList>
            <person name="Gilroy R."/>
            <person name="Ravi A."/>
            <person name="Getino M."/>
            <person name="Pursley I."/>
            <person name="Horton D.L."/>
            <person name="Alikhan N.F."/>
            <person name="Baker D."/>
            <person name="Gharbi K."/>
            <person name="Hall N."/>
            <person name="Watson M."/>
            <person name="Adriaenssens E.M."/>
            <person name="Foster-Nyarko E."/>
            <person name="Jarju S."/>
            <person name="Secka A."/>
            <person name="Antonio M."/>
            <person name="Oren A."/>
            <person name="Chaudhuri R.R."/>
            <person name="La Ragione R."/>
            <person name="Hildebrand F."/>
            <person name="Pallen M.J."/>
        </authorList>
    </citation>
    <scope>NUCLEOTIDE SEQUENCE</scope>
    <source>
        <strain evidence="3">ChiHile30-977</strain>
    </source>
</reference>
<gene>
    <name evidence="3" type="ORF">IAA66_02905</name>
</gene>
<sequence>MSQSRTRVRSVTVRRRAQAARPRPAQEQAARTRNGPAEQAGRQPTTKDETLTKPLGFGERMLRNTAVCVALLLCVLAAQSADPNGASLLSQVVTMDLSESLGSLRFVSNLVPESAAVFWNLGVEHHALPSQAEVAHVFSASEPWTAYGEGAAQASAPGEVMSVGIAADGLATVRLRHAGGMETLYGGLSAVSVREGDWVETGQTLGEGETLLFELRLEGRAVDPAGYWR</sequence>
<feature type="compositionally biased region" description="Low complexity" evidence="1">
    <location>
        <begin position="19"/>
        <end position="33"/>
    </location>
</feature>
<dbReference type="Pfam" id="PF01551">
    <property type="entry name" value="Peptidase_M23"/>
    <property type="match status" value="1"/>
</dbReference>
<evidence type="ECO:0000256" key="1">
    <source>
        <dbReference type="SAM" id="MobiDB-lite"/>
    </source>
</evidence>
<evidence type="ECO:0000313" key="3">
    <source>
        <dbReference type="EMBL" id="HIQ62521.1"/>
    </source>
</evidence>
<feature type="region of interest" description="Disordered" evidence="1">
    <location>
        <begin position="1"/>
        <end position="54"/>
    </location>
</feature>
<evidence type="ECO:0000259" key="2">
    <source>
        <dbReference type="Pfam" id="PF01551"/>
    </source>
</evidence>
<reference evidence="3" key="1">
    <citation type="submission" date="2020-10" db="EMBL/GenBank/DDBJ databases">
        <authorList>
            <person name="Gilroy R."/>
        </authorList>
    </citation>
    <scope>NUCLEOTIDE SEQUENCE</scope>
    <source>
        <strain evidence="3">ChiHile30-977</strain>
    </source>
</reference>
<dbReference type="InterPro" id="IPR011055">
    <property type="entry name" value="Dup_hybrid_motif"/>
</dbReference>
<evidence type="ECO:0000313" key="4">
    <source>
        <dbReference type="Proteomes" id="UP000886819"/>
    </source>
</evidence>
<accession>A0A9D0YW81</accession>
<dbReference type="CDD" id="cd12797">
    <property type="entry name" value="M23_peptidase"/>
    <property type="match status" value="1"/>
</dbReference>
<dbReference type="InterPro" id="IPR016047">
    <property type="entry name" value="M23ase_b-sheet_dom"/>
</dbReference>
<protein>
    <submittedName>
        <fullName evidence="3">M23 family metallopeptidase</fullName>
    </submittedName>
</protein>
<dbReference type="Proteomes" id="UP000886819">
    <property type="component" value="Unassembled WGS sequence"/>
</dbReference>
<feature type="domain" description="M23ase beta-sheet core" evidence="2">
    <location>
        <begin position="152"/>
        <end position="224"/>
    </location>
</feature>
<dbReference type="SUPFAM" id="SSF51261">
    <property type="entry name" value="Duplicated hybrid motif"/>
    <property type="match status" value="1"/>
</dbReference>
<dbReference type="AlphaFoldDB" id="A0A9D0YW81"/>
<dbReference type="Gene3D" id="2.70.70.10">
    <property type="entry name" value="Glucose Permease (Domain IIA)"/>
    <property type="match status" value="1"/>
</dbReference>